<proteinExistence type="predicted"/>
<name>A0ABS3N9Y0_9BACI</name>
<sequence length="150" mass="17636">MLQGICVDTENTVVLQKGESYYLFPNGPDHYYVSRFPNEGAHTGCFQVKHFELIDEEEKAMPGIDRDKVYFAQMYCKVGYPSFELKEYYIKPRKTHCNLYEDQALTRFKGCFPLEWFTDFEEIVTETNENDHIVEGIEFRSAENGQLLLF</sequence>
<reference evidence="1 2" key="1">
    <citation type="submission" date="2021-03" db="EMBL/GenBank/DDBJ databases">
        <title>Whole genome sequence of Metabacillus bambusae BG109.</title>
        <authorList>
            <person name="Jeong J.W."/>
        </authorList>
    </citation>
    <scope>NUCLEOTIDE SEQUENCE [LARGE SCALE GENOMIC DNA]</scope>
    <source>
        <strain evidence="1 2">BG109</strain>
    </source>
</reference>
<evidence type="ECO:0000313" key="1">
    <source>
        <dbReference type="EMBL" id="MBO1515028.1"/>
    </source>
</evidence>
<evidence type="ECO:0000313" key="2">
    <source>
        <dbReference type="Proteomes" id="UP000663981"/>
    </source>
</evidence>
<gene>
    <name evidence="1" type="ORF">I7822_25725</name>
</gene>
<keyword evidence="2" id="KW-1185">Reference proteome</keyword>
<accession>A0ABS3N9Y0</accession>
<dbReference type="RefSeq" id="WP_207981923.1">
    <property type="nucleotide sequence ID" value="NZ_JAGDEL010000030.1"/>
</dbReference>
<organism evidence="1 2">
    <name type="scientific">Metabacillus bambusae</name>
    <dbReference type="NCBI Taxonomy" id="2795218"/>
    <lineage>
        <taxon>Bacteria</taxon>
        <taxon>Bacillati</taxon>
        <taxon>Bacillota</taxon>
        <taxon>Bacilli</taxon>
        <taxon>Bacillales</taxon>
        <taxon>Bacillaceae</taxon>
        <taxon>Metabacillus</taxon>
    </lineage>
</organism>
<dbReference type="Proteomes" id="UP000663981">
    <property type="component" value="Unassembled WGS sequence"/>
</dbReference>
<evidence type="ECO:0008006" key="3">
    <source>
        <dbReference type="Google" id="ProtNLM"/>
    </source>
</evidence>
<protein>
    <recommendedName>
        <fullName evidence="3">AraC family transcriptional regulator</fullName>
    </recommendedName>
</protein>
<comment type="caution">
    <text evidence="1">The sequence shown here is derived from an EMBL/GenBank/DDBJ whole genome shotgun (WGS) entry which is preliminary data.</text>
</comment>
<dbReference type="EMBL" id="JAGDEL010000030">
    <property type="protein sequence ID" value="MBO1515028.1"/>
    <property type="molecule type" value="Genomic_DNA"/>
</dbReference>